<gene>
    <name evidence="2" type="ORF">ACFO6Q_01210</name>
</gene>
<feature type="region of interest" description="Disordered" evidence="1">
    <location>
        <begin position="218"/>
        <end position="239"/>
    </location>
</feature>
<dbReference type="PROSITE" id="PS51257">
    <property type="entry name" value="PROKAR_LIPOPROTEIN"/>
    <property type="match status" value="1"/>
</dbReference>
<protein>
    <recommendedName>
        <fullName evidence="4">Lipoprotein</fullName>
    </recommendedName>
</protein>
<dbReference type="Proteomes" id="UP001595886">
    <property type="component" value="Unassembled WGS sequence"/>
</dbReference>
<evidence type="ECO:0000313" key="2">
    <source>
        <dbReference type="EMBL" id="MFC4818920.1"/>
    </source>
</evidence>
<dbReference type="EMBL" id="JBHSHD010000002">
    <property type="protein sequence ID" value="MFC4818920.1"/>
    <property type="molecule type" value="Genomic_DNA"/>
</dbReference>
<evidence type="ECO:0000313" key="3">
    <source>
        <dbReference type="Proteomes" id="UP001595886"/>
    </source>
</evidence>
<keyword evidence="3" id="KW-1185">Reference proteome</keyword>
<accession>A0ABV9QNL7</accession>
<name>A0ABV9QNL7_9GAMM</name>
<dbReference type="RefSeq" id="WP_380018656.1">
    <property type="nucleotide sequence ID" value="NZ_JBHSHD010000002.1"/>
</dbReference>
<organism evidence="2 3">
    <name type="scientific">Dokdonella ginsengisoli</name>
    <dbReference type="NCBI Taxonomy" id="363846"/>
    <lineage>
        <taxon>Bacteria</taxon>
        <taxon>Pseudomonadati</taxon>
        <taxon>Pseudomonadota</taxon>
        <taxon>Gammaproteobacteria</taxon>
        <taxon>Lysobacterales</taxon>
        <taxon>Rhodanobacteraceae</taxon>
        <taxon>Dokdonella</taxon>
    </lineage>
</organism>
<sequence length="239" mass="24890">MNKFLLVAITCALGATACSRLREPTDPQLGTLLRSERASPADAAAPLDGLAIECLRAWSGDSDLVKNLPMRAAGEDGRKACRTKLDGWIADAGRNPEKFTFADVSAPGVVRRAMELQAARSAAAMAKLGGQRPPAAPNALPSQAVPAPDLNVDLGTAGTALQEAETLCQQANQKAAEPGANQRLVRFAAYCTTSMGKLRGRMQQFAKHGNAGAMEALGEEASNSAKTARDVLALPPAGQ</sequence>
<comment type="caution">
    <text evidence="2">The sequence shown here is derived from an EMBL/GenBank/DDBJ whole genome shotgun (WGS) entry which is preliminary data.</text>
</comment>
<reference evidence="3" key="1">
    <citation type="journal article" date="2019" name="Int. J. Syst. Evol. Microbiol.">
        <title>The Global Catalogue of Microorganisms (GCM) 10K type strain sequencing project: providing services to taxonomists for standard genome sequencing and annotation.</title>
        <authorList>
            <consortium name="The Broad Institute Genomics Platform"/>
            <consortium name="The Broad Institute Genome Sequencing Center for Infectious Disease"/>
            <person name="Wu L."/>
            <person name="Ma J."/>
        </authorList>
    </citation>
    <scope>NUCLEOTIDE SEQUENCE [LARGE SCALE GENOMIC DNA]</scope>
    <source>
        <strain evidence="3">CCUG 30340</strain>
    </source>
</reference>
<evidence type="ECO:0000256" key="1">
    <source>
        <dbReference type="SAM" id="MobiDB-lite"/>
    </source>
</evidence>
<evidence type="ECO:0008006" key="4">
    <source>
        <dbReference type="Google" id="ProtNLM"/>
    </source>
</evidence>
<proteinExistence type="predicted"/>